<organism evidence="1 2">
    <name type="scientific">Alloprevotella tannerae ATCC 51259</name>
    <dbReference type="NCBI Taxonomy" id="626522"/>
    <lineage>
        <taxon>Bacteria</taxon>
        <taxon>Pseudomonadati</taxon>
        <taxon>Bacteroidota</taxon>
        <taxon>Bacteroidia</taxon>
        <taxon>Bacteroidales</taxon>
        <taxon>Prevotellaceae</taxon>
        <taxon>Alloprevotella</taxon>
    </lineage>
</organism>
<dbReference type="EMBL" id="ACIJ02000016">
    <property type="protein sequence ID" value="EEX72182.1"/>
    <property type="molecule type" value="Genomic_DNA"/>
</dbReference>
<sequence>MLSRAQTFIITSVNLYSHDKKGTRQVFAAFCLKGRRKKQGWKEKNEEERCRQANVSIDRAAGAPRRRNLDLL</sequence>
<dbReference type="AlphaFoldDB" id="C9LEL3"/>
<evidence type="ECO:0000313" key="1">
    <source>
        <dbReference type="EMBL" id="EEX72182.1"/>
    </source>
</evidence>
<dbReference type="STRING" id="626522.GCWU000325_00643"/>
<accession>C9LEL3</accession>
<keyword evidence="2" id="KW-1185">Reference proteome</keyword>
<dbReference type="HOGENOM" id="CLU_2719007_0_0_10"/>
<reference evidence="1" key="1">
    <citation type="submission" date="2009-09" db="EMBL/GenBank/DDBJ databases">
        <authorList>
            <person name="Weinstock G."/>
            <person name="Sodergren E."/>
            <person name="Clifton S."/>
            <person name="Fulton L."/>
            <person name="Fulton B."/>
            <person name="Courtney L."/>
            <person name="Fronick C."/>
            <person name="Harrison M."/>
            <person name="Strong C."/>
            <person name="Farmer C."/>
            <person name="Delahaunty K."/>
            <person name="Markovic C."/>
            <person name="Hall O."/>
            <person name="Minx P."/>
            <person name="Tomlinson C."/>
            <person name="Mitreva M."/>
            <person name="Nelson J."/>
            <person name="Hou S."/>
            <person name="Wollam A."/>
            <person name="Pepin K.H."/>
            <person name="Johnson M."/>
            <person name="Bhonagiri V."/>
            <person name="Nash W.E."/>
            <person name="Warren W."/>
            <person name="Chinwalla A."/>
            <person name="Mardis E.R."/>
            <person name="Wilson R.K."/>
        </authorList>
    </citation>
    <scope>NUCLEOTIDE SEQUENCE [LARGE SCALE GENOMIC DNA]</scope>
    <source>
        <strain evidence="1">ATCC 51259</strain>
    </source>
</reference>
<protein>
    <submittedName>
        <fullName evidence="1">Uncharacterized protein</fullName>
    </submittedName>
</protein>
<comment type="caution">
    <text evidence="1">The sequence shown here is derived from an EMBL/GenBank/DDBJ whole genome shotgun (WGS) entry which is preliminary data.</text>
</comment>
<name>C9LEL3_9BACT</name>
<evidence type="ECO:0000313" key="2">
    <source>
        <dbReference type="Proteomes" id="UP000003460"/>
    </source>
</evidence>
<dbReference type="Proteomes" id="UP000003460">
    <property type="component" value="Unassembled WGS sequence"/>
</dbReference>
<gene>
    <name evidence="1" type="ORF">GCWU000325_00643</name>
</gene>
<proteinExistence type="predicted"/>